<dbReference type="Proteomes" id="UP000051497">
    <property type="component" value="Unassembled WGS sequence"/>
</dbReference>
<dbReference type="EMBL" id="LKAJ02000001">
    <property type="protein sequence ID" value="MCS5712019.1"/>
    <property type="molecule type" value="Genomic_DNA"/>
</dbReference>
<reference evidence="14" key="2">
    <citation type="journal article" date="2016" name="Genome Announc.">
        <title>Draft Genome Sequences of Two Novel Amoeba-Resistant Intranuclear Bacteria, 'Candidatus Berkiella cookevillensis' and 'Candidatus Berkiella aquae'.</title>
        <authorList>
            <person name="Mehari Y.T."/>
            <person name="Arivett B.A."/>
            <person name="Farone A.L."/>
            <person name="Gunderson J.H."/>
            <person name="Farone M.B."/>
        </authorList>
    </citation>
    <scope>NUCLEOTIDE SEQUENCE</scope>
    <source>
        <strain evidence="14">HT99</strain>
    </source>
</reference>
<comment type="pathway">
    <text evidence="2 9">Pyrimidine metabolism; UMP biosynthesis via de novo pathway; UMP from orotate: step 2/2.</text>
</comment>
<evidence type="ECO:0000313" key="13">
    <source>
        <dbReference type="EMBL" id="KRG22616.1"/>
    </source>
</evidence>
<reference evidence="13" key="1">
    <citation type="submission" date="2015-09" db="EMBL/GenBank/DDBJ databases">
        <title>Draft Genome Sequences of Two Novel Amoeba-resistant Intranuclear Bacteria, Candidatus Berkiella cookevillensis and Candidatus Berkiella aquae.</title>
        <authorList>
            <person name="Mehari Y.T."/>
            <person name="Arivett B.A."/>
            <person name="Farone A.L."/>
            <person name="Gunderson J.H."/>
            <person name="Farone M.B."/>
        </authorList>
    </citation>
    <scope>NUCLEOTIDE SEQUENCE [LARGE SCALE GENOMIC DNA]</scope>
    <source>
        <strain evidence="13">HT99</strain>
    </source>
</reference>
<evidence type="ECO:0000256" key="6">
    <source>
        <dbReference type="ARBA" id="ARBA00023239"/>
    </source>
</evidence>
<protein>
    <recommendedName>
        <fullName evidence="9">Orotidine 5'-phosphate decarboxylase</fullName>
        <ecNumber evidence="9">4.1.1.23</ecNumber>
    </recommendedName>
    <alternativeName>
        <fullName evidence="9">OMP decarboxylase</fullName>
        <shortName evidence="9">OMPDCase</shortName>
        <shortName evidence="9">OMPdecase</shortName>
    </alternativeName>
</protein>
<dbReference type="GO" id="GO:0006207">
    <property type="term" value="P:'de novo' pyrimidine nucleobase biosynthetic process"/>
    <property type="evidence" value="ECO:0007669"/>
    <property type="project" value="InterPro"/>
</dbReference>
<evidence type="ECO:0000256" key="4">
    <source>
        <dbReference type="ARBA" id="ARBA00022793"/>
    </source>
</evidence>
<comment type="function">
    <text evidence="1 9">Catalyzes the decarboxylation of orotidine 5'-monophosphate (OMP) to uridine 5'-monophosphate (UMP).</text>
</comment>
<dbReference type="SMART" id="SM00934">
    <property type="entry name" value="OMPdecase"/>
    <property type="match status" value="1"/>
</dbReference>
<feature type="active site" description="For OMPdecase activity" evidence="10">
    <location>
        <position position="67"/>
    </location>
</feature>
<dbReference type="EC" id="4.1.1.23" evidence="9"/>
<dbReference type="InterPro" id="IPR047596">
    <property type="entry name" value="OMPdecase_bac"/>
</dbReference>
<keyword evidence="6 9" id="KW-0456">Lyase</keyword>
<evidence type="ECO:0000256" key="10">
    <source>
        <dbReference type="PIRSR" id="PIRSR614732-1"/>
    </source>
</evidence>
<gene>
    <name evidence="9 13" type="primary">pyrF</name>
    <name evidence="13" type="ORF">HT99x_00154</name>
    <name evidence="14" type="ORF">HT99x_011300</name>
</gene>
<dbReference type="CDD" id="cd04725">
    <property type="entry name" value="OMP_decarboxylase_like"/>
    <property type="match status" value="1"/>
</dbReference>
<dbReference type="NCBIfam" id="TIGR01740">
    <property type="entry name" value="pyrF"/>
    <property type="match status" value="1"/>
</dbReference>
<dbReference type="PANTHER" id="PTHR32119">
    <property type="entry name" value="OROTIDINE 5'-PHOSPHATE DECARBOXYLASE"/>
    <property type="match status" value="1"/>
</dbReference>
<dbReference type="GO" id="GO:0005829">
    <property type="term" value="C:cytosol"/>
    <property type="evidence" value="ECO:0007669"/>
    <property type="project" value="TreeGrafter"/>
</dbReference>
<dbReference type="PATRIC" id="fig|1590043.3.peg.157"/>
<dbReference type="AlphaFoldDB" id="A0A0Q9Z215"/>
<feature type="binding site" evidence="9 11">
    <location>
        <position position="35"/>
    </location>
    <ligand>
        <name>substrate</name>
    </ligand>
</feature>
<comment type="caution">
    <text evidence="13">The sequence shown here is derived from an EMBL/GenBank/DDBJ whole genome shotgun (WGS) entry which is preliminary data.</text>
</comment>
<dbReference type="HAMAP" id="MF_01200_B">
    <property type="entry name" value="OMPdecase_type1_B"/>
    <property type="match status" value="1"/>
</dbReference>
<dbReference type="InterPro" id="IPR014732">
    <property type="entry name" value="OMPdecase"/>
</dbReference>
<keyword evidence="4 9" id="KW-0210">Decarboxylase</keyword>
<organism evidence="13">
    <name type="scientific">Candidatus Berkiella aquae</name>
    <dbReference type="NCBI Taxonomy" id="295108"/>
    <lineage>
        <taxon>Bacteria</taxon>
        <taxon>Pseudomonadati</taxon>
        <taxon>Pseudomonadota</taxon>
        <taxon>Gammaproteobacteria</taxon>
        <taxon>Candidatus Berkiellales</taxon>
        <taxon>Candidatus Berkiellaceae</taxon>
        <taxon>Candidatus Berkiella</taxon>
    </lineage>
</organism>
<keyword evidence="5 9" id="KW-0665">Pyrimidine biosynthesis</keyword>
<comment type="subunit">
    <text evidence="3 9">Homodimer.</text>
</comment>
<evidence type="ECO:0000256" key="1">
    <source>
        <dbReference type="ARBA" id="ARBA00002356"/>
    </source>
</evidence>
<evidence type="ECO:0000256" key="3">
    <source>
        <dbReference type="ARBA" id="ARBA00011738"/>
    </source>
</evidence>
<feature type="active site" description="Proton donor" evidence="9">
    <location>
        <position position="64"/>
    </location>
</feature>
<sequence length="238" mass="25819">MSAVSNKIIVALDFENEAPLNDLVAKLDPTQCRLKIGKTLFTQYGPQWVAKLQAQGFDIFLDLKFHDIPQQVSGACYAAAKLGVWMTNVHASGGIAMLKAAKAGIDRAEQETGKRTLLIGVTLLTSLTEQDAKQIGYQGSMQENVMRLATLCHEAGLDGVVCSAEEASMLKKAFGPQFLCVTPGIRLPEDSKQDQQRVMTPENAIKAGSDYLVIGRSITHAKTPTQVLHQIHESIVAI</sequence>
<evidence type="ECO:0000256" key="8">
    <source>
        <dbReference type="ARBA" id="ARBA00061012"/>
    </source>
</evidence>
<feature type="active site" description="For OMPdecase activity" evidence="10">
    <location>
        <position position="62"/>
    </location>
</feature>
<dbReference type="GO" id="GO:0044205">
    <property type="term" value="P:'de novo' UMP biosynthetic process"/>
    <property type="evidence" value="ECO:0007669"/>
    <property type="project" value="UniProtKB-UniRule"/>
</dbReference>
<evidence type="ECO:0000256" key="7">
    <source>
        <dbReference type="ARBA" id="ARBA00049157"/>
    </source>
</evidence>
<dbReference type="InterPro" id="IPR011060">
    <property type="entry name" value="RibuloseP-bd_barrel"/>
</dbReference>
<proteinExistence type="inferred from homology"/>
<dbReference type="NCBIfam" id="NF001273">
    <property type="entry name" value="PRK00230.1"/>
    <property type="match status" value="1"/>
</dbReference>
<evidence type="ECO:0000256" key="11">
    <source>
        <dbReference type="PIRSR" id="PIRSR614732-2"/>
    </source>
</evidence>
<comment type="similarity">
    <text evidence="8 9">Belongs to the OMP decarboxylase family. Type 1 subfamily.</text>
</comment>
<evidence type="ECO:0000256" key="9">
    <source>
        <dbReference type="HAMAP-Rule" id="MF_01200"/>
    </source>
</evidence>
<dbReference type="FunFam" id="3.20.20.70:FF:000015">
    <property type="entry name" value="Orotidine 5'-phosphate decarboxylase"/>
    <property type="match status" value="1"/>
</dbReference>
<feature type="domain" description="Orotidine 5'-phosphate decarboxylase" evidence="12">
    <location>
        <begin position="7"/>
        <end position="231"/>
    </location>
</feature>
<dbReference type="PANTHER" id="PTHR32119:SF2">
    <property type="entry name" value="OROTIDINE 5'-PHOSPHATE DECARBOXYLASE"/>
    <property type="match status" value="1"/>
</dbReference>
<feature type="binding site" evidence="9 11">
    <location>
        <position position="215"/>
    </location>
    <ligand>
        <name>substrate</name>
    </ligand>
</feature>
<accession>A0A0Q9Z215</accession>
<feature type="binding site" evidence="9 11">
    <location>
        <position position="13"/>
    </location>
    <ligand>
        <name>substrate</name>
    </ligand>
</feature>
<feature type="binding site" evidence="9">
    <location>
        <begin position="62"/>
        <end position="71"/>
    </location>
    <ligand>
        <name>substrate</name>
    </ligand>
</feature>
<dbReference type="SUPFAM" id="SSF51366">
    <property type="entry name" value="Ribulose-phoshate binding barrel"/>
    <property type="match status" value="1"/>
</dbReference>
<evidence type="ECO:0000256" key="2">
    <source>
        <dbReference type="ARBA" id="ARBA00004861"/>
    </source>
</evidence>
<evidence type="ECO:0000256" key="5">
    <source>
        <dbReference type="ARBA" id="ARBA00022975"/>
    </source>
</evidence>
<dbReference type="OrthoDB" id="9806203at2"/>
<feature type="binding site" evidence="9 11">
    <location>
        <position position="186"/>
    </location>
    <ligand>
        <name>substrate</name>
    </ligand>
</feature>
<dbReference type="InterPro" id="IPR013785">
    <property type="entry name" value="Aldolase_TIM"/>
</dbReference>
<feature type="active site" description="For OMPdecase activity" evidence="10">
    <location>
        <position position="64"/>
    </location>
</feature>
<feature type="binding site" evidence="9 11">
    <location>
        <position position="216"/>
    </location>
    <ligand>
        <name>substrate</name>
    </ligand>
</feature>
<dbReference type="UniPathway" id="UPA00070">
    <property type="reaction ID" value="UER00120"/>
</dbReference>
<dbReference type="GO" id="GO:0004590">
    <property type="term" value="F:orotidine-5'-phosphate decarboxylase activity"/>
    <property type="evidence" value="ECO:0007669"/>
    <property type="project" value="UniProtKB-UniRule"/>
</dbReference>
<comment type="catalytic activity">
    <reaction evidence="7 9">
        <text>orotidine 5'-phosphate + H(+) = UMP + CO2</text>
        <dbReference type="Rhea" id="RHEA:11596"/>
        <dbReference type="ChEBI" id="CHEBI:15378"/>
        <dbReference type="ChEBI" id="CHEBI:16526"/>
        <dbReference type="ChEBI" id="CHEBI:57538"/>
        <dbReference type="ChEBI" id="CHEBI:57865"/>
        <dbReference type="EC" id="4.1.1.23"/>
    </reaction>
</comment>
<dbReference type="RefSeq" id="WP_075064812.1">
    <property type="nucleotide sequence ID" value="NZ_LKAJ02000001.1"/>
</dbReference>
<name>A0A0Q9Z215_9GAMM</name>
<dbReference type="Gene3D" id="3.20.20.70">
    <property type="entry name" value="Aldolase class I"/>
    <property type="match status" value="1"/>
</dbReference>
<dbReference type="Pfam" id="PF00215">
    <property type="entry name" value="OMPdecase"/>
    <property type="match status" value="1"/>
</dbReference>
<reference evidence="14" key="3">
    <citation type="submission" date="2021-06" db="EMBL/GenBank/DDBJ databases">
        <title>Genomic Description and Analysis of Intracellular Bacteria, Candidatus Berkiella cookevillensis and Candidatus Berkiella aquae.</title>
        <authorList>
            <person name="Kidane D.T."/>
            <person name="Mehari Y.T."/>
            <person name="Rice F.C."/>
            <person name="Arivett B.A."/>
            <person name="Farone A.L."/>
            <person name="Berk S.G."/>
            <person name="Farone M.B."/>
        </authorList>
    </citation>
    <scope>NUCLEOTIDE SEQUENCE</scope>
    <source>
        <strain evidence="14">HT99</strain>
    </source>
</reference>
<dbReference type="InterPro" id="IPR001754">
    <property type="entry name" value="OMPdeCOase_dom"/>
</dbReference>
<evidence type="ECO:0000313" key="15">
    <source>
        <dbReference type="Proteomes" id="UP000051497"/>
    </source>
</evidence>
<feature type="binding site" evidence="9 11">
    <location>
        <position position="125"/>
    </location>
    <ligand>
        <name>substrate</name>
    </ligand>
</feature>
<feature type="binding site" evidence="9 11">
    <location>
        <position position="195"/>
    </location>
    <ligand>
        <name>substrate</name>
    </ligand>
</feature>
<keyword evidence="15" id="KW-1185">Reference proteome</keyword>
<evidence type="ECO:0000313" key="14">
    <source>
        <dbReference type="EMBL" id="MCS5712019.1"/>
    </source>
</evidence>
<dbReference type="STRING" id="295108.HT99x_00154"/>
<evidence type="ECO:0000259" key="12">
    <source>
        <dbReference type="SMART" id="SM00934"/>
    </source>
</evidence>
<dbReference type="EMBL" id="LKAJ01000001">
    <property type="protein sequence ID" value="KRG22616.1"/>
    <property type="molecule type" value="Genomic_DNA"/>
</dbReference>